<reference evidence="1" key="1">
    <citation type="journal article" date="2013" name="Genetics">
        <title>The draft genome and transcriptome of Panagrellus redivivus are shaped by the harsh demands of a free-living lifestyle.</title>
        <authorList>
            <person name="Srinivasan J."/>
            <person name="Dillman A.R."/>
            <person name="Macchietto M.G."/>
            <person name="Heikkinen L."/>
            <person name="Lakso M."/>
            <person name="Fracchia K.M."/>
            <person name="Antoshechkin I."/>
            <person name="Mortazavi A."/>
            <person name="Wong G."/>
            <person name="Sternberg P.W."/>
        </authorList>
    </citation>
    <scope>NUCLEOTIDE SEQUENCE [LARGE SCALE GENOMIC DNA]</scope>
    <source>
        <strain evidence="1">MT8872</strain>
    </source>
</reference>
<sequence>MPTVLYGCETWALTKSAETRLRSGQRRLERCLLKLRLLDEVSAKRIREKTRLTDWVEAARRRKWRYAKKVSSFEDDRWTRHLTYYTPKAKRPLGRPRTRWADSLNKFLKNKYDNDTADWKDFVVNDDWKELEGHYIQGGQI</sequence>
<evidence type="ECO:0000313" key="1">
    <source>
        <dbReference type="Proteomes" id="UP000492821"/>
    </source>
</evidence>
<evidence type="ECO:0000313" key="2">
    <source>
        <dbReference type="WBParaSite" id="Pan_g23419.t1"/>
    </source>
</evidence>
<protein>
    <submittedName>
        <fullName evidence="2">Endonuclease-reverse transcriptase</fullName>
    </submittedName>
</protein>
<dbReference type="Proteomes" id="UP000492821">
    <property type="component" value="Unassembled WGS sequence"/>
</dbReference>
<keyword evidence="1" id="KW-1185">Reference proteome</keyword>
<proteinExistence type="predicted"/>
<name>A0A7E4VQJ6_PANRE</name>
<dbReference type="PANTHER" id="PTHR47027">
    <property type="entry name" value="REVERSE TRANSCRIPTASE DOMAIN-CONTAINING PROTEIN"/>
    <property type="match status" value="1"/>
</dbReference>
<dbReference type="WBParaSite" id="Pan_g23419.t1">
    <property type="protein sequence ID" value="Pan_g23419.t1"/>
    <property type="gene ID" value="Pan_g23419"/>
</dbReference>
<accession>A0A7E4VQJ6</accession>
<organism evidence="1 2">
    <name type="scientific">Panagrellus redivivus</name>
    <name type="common">Microworm</name>
    <dbReference type="NCBI Taxonomy" id="6233"/>
    <lineage>
        <taxon>Eukaryota</taxon>
        <taxon>Metazoa</taxon>
        <taxon>Ecdysozoa</taxon>
        <taxon>Nematoda</taxon>
        <taxon>Chromadorea</taxon>
        <taxon>Rhabditida</taxon>
        <taxon>Tylenchina</taxon>
        <taxon>Panagrolaimomorpha</taxon>
        <taxon>Panagrolaimoidea</taxon>
        <taxon>Panagrolaimidae</taxon>
        <taxon>Panagrellus</taxon>
    </lineage>
</organism>
<dbReference type="PANTHER" id="PTHR47027:SF20">
    <property type="entry name" value="REVERSE TRANSCRIPTASE-LIKE PROTEIN WITH RNA-DIRECTED DNA POLYMERASE DOMAIN"/>
    <property type="match status" value="1"/>
</dbReference>
<reference evidence="2" key="2">
    <citation type="submission" date="2020-10" db="UniProtKB">
        <authorList>
            <consortium name="WormBaseParasite"/>
        </authorList>
    </citation>
    <scope>IDENTIFICATION</scope>
</reference>
<dbReference type="AlphaFoldDB" id="A0A7E4VQJ6"/>